<evidence type="ECO:0000256" key="4">
    <source>
        <dbReference type="ARBA" id="ARBA00023212"/>
    </source>
</evidence>
<evidence type="ECO:0000256" key="2">
    <source>
        <dbReference type="ARBA" id="ARBA00022490"/>
    </source>
</evidence>
<dbReference type="GO" id="GO:0034454">
    <property type="term" value="P:microtubule anchoring at centrosome"/>
    <property type="evidence" value="ECO:0007669"/>
    <property type="project" value="TreeGrafter"/>
</dbReference>
<dbReference type="PANTHER" id="PTHR18905">
    <property type="entry name" value="NINEIN"/>
    <property type="match status" value="1"/>
</dbReference>
<gene>
    <name evidence="8" type="ORF">AFUS01_LOCUS31327</name>
</gene>
<feature type="compositionally biased region" description="Gly residues" evidence="6">
    <location>
        <begin position="113"/>
        <end position="122"/>
    </location>
</feature>
<dbReference type="GO" id="GO:0005509">
    <property type="term" value="F:calcium ion binding"/>
    <property type="evidence" value="ECO:0007669"/>
    <property type="project" value="InterPro"/>
</dbReference>
<organism evidence="8 9">
    <name type="scientific">Allacma fusca</name>
    <dbReference type="NCBI Taxonomy" id="39272"/>
    <lineage>
        <taxon>Eukaryota</taxon>
        <taxon>Metazoa</taxon>
        <taxon>Ecdysozoa</taxon>
        <taxon>Arthropoda</taxon>
        <taxon>Hexapoda</taxon>
        <taxon>Collembola</taxon>
        <taxon>Symphypleona</taxon>
        <taxon>Sminthuridae</taxon>
        <taxon>Allacma</taxon>
    </lineage>
</organism>
<dbReference type="Proteomes" id="UP000708208">
    <property type="component" value="Unassembled WGS sequence"/>
</dbReference>
<protein>
    <recommendedName>
        <fullName evidence="7">EF-hand domain-containing protein</fullName>
    </recommendedName>
</protein>
<evidence type="ECO:0000256" key="1">
    <source>
        <dbReference type="ARBA" id="ARBA00004300"/>
    </source>
</evidence>
<evidence type="ECO:0000259" key="7">
    <source>
        <dbReference type="PROSITE" id="PS50222"/>
    </source>
</evidence>
<dbReference type="EMBL" id="CAJVCH010495732">
    <property type="protein sequence ID" value="CAG7820960.1"/>
    <property type="molecule type" value="Genomic_DNA"/>
</dbReference>
<proteinExistence type="predicted"/>
<dbReference type="AlphaFoldDB" id="A0A8J2PN99"/>
<keyword evidence="9" id="KW-1185">Reference proteome</keyword>
<dbReference type="InterPro" id="IPR002048">
    <property type="entry name" value="EF_hand_dom"/>
</dbReference>
<dbReference type="PROSITE" id="PS50222">
    <property type="entry name" value="EF_HAND_2"/>
    <property type="match status" value="1"/>
</dbReference>
<feature type="coiled-coil region" evidence="5">
    <location>
        <begin position="494"/>
        <end position="578"/>
    </location>
</feature>
<sequence length="832" mass="95802">METEDSNIMNEEQLLEFCQRLGLAQDGYLDESQLNIICRCIGFCISDETMKDLFEELDMNHDGRVSISNLCFMLKNMGTAPSSGASSTRSSPEKKVTGSRNNSFKSLSIRGPGSSGGTGCSGGNNEKDAGVNFSFSLLDPLGSGTTKIESLLDYWSSIGLSSELGLEVLNHFGIEPNYESKVDLGDIEKCIEEEIYSSKNMLPWIQVAILMYRSEVQFLKSSLETTTHERNKLQSMNDELTKHTQILAQEIDEQNTKLELNNKILIDNLMHKYEEQIAQLRSDFNAEKNIMGENIRDFENTINSFKTEEVRSKSEMTRLQSENKALEKEIDRLNDNLRIVQASKAQLENEIFIYQNIQKNLQEMELKSIESSRKNEEKLNMVQSEVMHLRETNDELNSQLTFIKEDFKNFKLNYAFAANGLNNPCLHRTEDEGGGDTSPMPSLSSFNIQPQTIQMASLDSEEKFTVNVEKLTVAKMEGRVQKSTQTEDNEGDLDKEFQIKLDELTKEKSQLQNQINELESNLNLLAVEYEKTEDYWTNKLSEERVSYELERQINDEKLREIQDKIKEYEELLGESLNSANKLSPVAECWSLEKQIGELECENYEIRGVVEKYEKDMESFKIKLEEKVQECNGLVDEIKSLNLKCQDYENRISNLLMCNDEERADSKVSELEARQREEELLHRIVELEGKLRNNNDESTNNKKSLLIDPGYKSAKSMPHFTTCINSHRSSSLVDSTMNQRIKFTHVDINYLTQLKQKCKQYEEQCWSLTQTILDKEKYSEQLLAEMKYQHGAEIQNYESLIETNQQIINRQLVQIQNQDKVIKELQSLSSKKN</sequence>
<feature type="coiled-coil region" evidence="5">
    <location>
        <begin position="248"/>
        <end position="350"/>
    </location>
</feature>
<keyword evidence="3" id="KW-0597">Phosphoprotein</keyword>
<name>A0A8J2PN99_9HEXA</name>
<feature type="domain" description="EF-hand" evidence="7">
    <location>
        <begin position="45"/>
        <end position="80"/>
    </location>
</feature>
<keyword evidence="4" id="KW-0206">Cytoskeleton</keyword>
<evidence type="ECO:0000313" key="9">
    <source>
        <dbReference type="Proteomes" id="UP000708208"/>
    </source>
</evidence>
<keyword evidence="5" id="KW-0175">Coiled coil</keyword>
<feature type="compositionally biased region" description="Low complexity" evidence="6">
    <location>
        <begin position="79"/>
        <end position="90"/>
    </location>
</feature>
<comment type="subcellular location">
    <subcellularLocation>
        <location evidence="1">Cytoplasm</location>
        <location evidence="1">Cytoskeleton</location>
        <location evidence="1">Microtubule organizing center</location>
        <location evidence="1">Centrosome</location>
    </subcellularLocation>
</comment>
<comment type="caution">
    <text evidence="8">The sequence shown here is derived from an EMBL/GenBank/DDBJ whole genome shotgun (WGS) entry which is preliminary data.</text>
</comment>
<evidence type="ECO:0000313" key="8">
    <source>
        <dbReference type="EMBL" id="CAG7820960.1"/>
    </source>
</evidence>
<feature type="coiled-coil region" evidence="5">
    <location>
        <begin position="609"/>
        <end position="650"/>
    </location>
</feature>
<keyword evidence="2" id="KW-0963">Cytoplasm</keyword>
<evidence type="ECO:0000256" key="5">
    <source>
        <dbReference type="SAM" id="Coils"/>
    </source>
</evidence>
<accession>A0A8J2PN99</accession>
<evidence type="ECO:0000256" key="3">
    <source>
        <dbReference type="ARBA" id="ARBA00022553"/>
    </source>
</evidence>
<dbReference type="OrthoDB" id="5799458at2759"/>
<feature type="region of interest" description="Disordered" evidence="6">
    <location>
        <begin position="79"/>
        <end position="123"/>
    </location>
</feature>
<dbReference type="GO" id="GO:0005813">
    <property type="term" value="C:centrosome"/>
    <property type="evidence" value="ECO:0007669"/>
    <property type="project" value="UniProtKB-SubCell"/>
</dbReference>
<dbReference type="PANTHER" id="PTHR18905:SF13">
    <property type="entry name" value="NON-CENTROSOMAL MICROTUBULE ARRAY"/>
    <property type="match status" value="1"/>
</dbReference>
<reference evidence="8" key="1">
    <citation type="submission" date="2021-06" db="EMBL/GenBank/DDBJ databases">
        <authorList>
            <person name="Hodson N. C."/>
            <person name="Mongue J. A."/>
            <person name="Jaron S. K."/>
        </authorList>
    </citation>
    <scope>NUCLEOTIDE SEQUENCE</scope>
</reference>
<evidence type="ECO:0000256" key="6">
    <source>
        <dbReference type="SAM" id="MobiDB-lite"/>
    </source>
</evidence>
<dbReference type="Pfam" id="PF13499">
    <property type="entry name" value="EF-hand_7"/>
    <property type="match status" value="1"/>
</dbReference>
<feature type="coiled-coil region" evidence="5">
    <location>
        <begin position="379"/>
        <end position="406"/>
    </location>
</feature>